<dbReference type="GO" id="GO:0003677">
    <property type="term" value="F:DNA binding"/>
    <property type="evidence" value="ECO:0007669"/>
    <property type="project" value="UniProtKB-KW"/>
</dbReference>
<keyword evidence="6" id="KW-1185">Reference proteome</keyword>
<dbReference type="Gene3D" id="1.10.10.10">
    <property type="entry name" value="Winged helix-like DNA-binding domain superfamily/Winged helix DNA-binding domain"/>
    <property type="match status" value="1"/>
</dbReference>
<dbReference type="PRINTS" id="PR00778">
    <property type="entry name" value="HTHARSR"/>
</dbReference>
<dbReference type="InterPro" id="IPR036388">
    <property type="entry name" value="WH-like_DNA-bd_sf"/>
</dbReference>
<dbReference type="GO" id="GO:0003700">
    <property type="term" value="F:DNA-binding transcription factor activity"/>
    <property type="evidence" value="ECO:0007669"/>
    <property type="project" value="InterPro"/>
</dbReference>
<evidence type="ECO:0000256" key="2">
    <source>
        <dbReference type="ARBA" id="ARBA00023125"/>
    </source>
</evidence>
<evidence type="ECO:0000256" key="1">
    <source>
        <dbReference type="ARBA" id="ARBA00023015"/>
    </source>
</evidence>
<dbReference type="EMBL" id="CP039690">
    <property type="protein sequence ID" value="QCI68983.1"/>
    <property type="molecule type" value="Genomic_DNA"/>
</dbReference>
<keyword evidence="2" id="KW-0238">DNA-binding</keyword>
<dbReference type="InterPro" id="IPR051081">
    <property type="entry name" value="HTH_MetalResp_TranReg"/>
</dbReference>
<name>A0A4D7BEX0_9HYPH</name>
<dbReference type="PANTHER" id="PTHR33154">
    <property type="entry name" value="TRANSCRIPTIONAL REGULATOR, ARSR FAMILY"/>
    <property type="match status" value="1"/>
</dbReference>
<accession>A0A4D7BEX0</accession>
<dbReference type="SUPFAM" id="SSF46785">
    <property type="entry name" value="Winged helix' DNA-binding domain"/>
    <property type="match status" value="1"/>
</dbReference>
<dbReference type="InterPro" id="IPR036390">
    <property type="entry name" value="WH_DNA-bd_sf"/>
</dbReference>
<gene>
    <name evidence="5" type="ORF">E8M01_01360</name>
</gene>
<protein>
    <submittedName>
        <fullName evidence="5">Helix-turn-helix transcriptional regulator</fullName>
    </submittedName>
</protein>
<dbReference type="InterPro" id="IPR001845">
    <property type="entry name" value="HTH_ArsR_DNA-bd_dom"/>
</dbReference>
<dbReference type="Proteomes" id="UP000298781">
    <property type="component" value="Chromosome"/>
</dbReference>
<sequence>MNHISLCLCIGMSDAEIFRALADPTRRAVFERLADGEKNATELRAGSGISQPAMSQHLGVLRQAGLVVERRQGRHVNYRVNPDGLAQMFEWLQRYRAFWPERVEALKQLLKEMDQ</sequence>
<dbReference type="KEGG" id="pstg:E8M01_01360"/>
<dbReference type="PANTHER" id="PTHR33154:SF33">
    <property type="entry name" value="TRANSCRIPTIONAL REPRESSOR SDPR"/>
    <property type="match status" value="1"/>
</dbReference>
<dbReference type="FunFam" id="1.10.10.10:FF:000496">
    <property type="entry name" value="ArsR family transcriptional regulator"/>
    <property type="match status" value="1"/>
</dbReference>
<dbReference type="SMART" id="SM00418">
    <property type="entry name" value="HTH_ARSR"/>
    <property type="match status" value="1"/>
</dbReference>
<dbReference type="NCBIfam" id="NF033788">
    <property type="entry name" value="HTH_metalloreg"/>
    <property type="match status" value="1"/>
</dbReference>
<dbReference type="CDD" id="cd00090">
    <property type="entry name" value="HTH_ARSR"/>
    <property type="match status" value="1"/>
</dbReference>
<feature type="domain" description="HTH arsR-type" evidence="4">
    <location>
        <begin position="6"/>
        <end position="100"/>
    </location>
</feature>
<dbReference type="Pfam" id="PF12840">
    <property type="entry name" value="HTH_20"/>
    <property type="match status" value="1"/>
</dbReference>
<evidence type="ECO:0000313" key="5">
    <source>
        <dbReference type="EMBL" id="QCI68983.1"/>
    </source>
</evidence>
<dbReference type="AlphaFoldDB" id="A0A4D7BEX0"/>
<keyword evidence="3" id="KW-0804">Transcription</keyword>
<proteinExistence type="predicted"/>
<dbReference type="PROSITE" id="PS50987">
    <property type="entry name" value="HTH_ARSR_2"/>
    <property type="match status" value="1"/>
</dbReference>
<dbReference type="OrthoDB" id="9790747at2"/>
<evidence type="ECO:0000259" key="4">
    <source>
        <dbReference type="PROSITE" id="PS50987"/>
    </source>
</evidence>
<keyword evidence="1" id="KW-0805">Transcription regulation</keyword>
<evidence type="ECO:0000256" key="3">
    <source>
        <dbReference type="ARBA" id="ARBA00023163"/>
    </source>
</evidence>
<organism evidence="5 6">
    <name type="scientific">Phreatobacter stygius</name>
    <dbReference type="NCBI Taxonomy" id="1940610"/>
    <lineage>
        <taxon>Bacteria</taxon>
        <taxon>Pseudomonadati</taxon>
        <taxon>Pseudomonadota</taxon>
        <taxon>Alphaproteobacteria</taxon>
        <taxon>Hyphomicrobiales</taxon>
        <taxon>Phreatobacteraceae</taxon>
        <taxon>Phreatobacter</taxon>
    </lineage>
</organism>
<reference evidence="5 6" key="1">
    <citation type="submission" date="2019-04" db="EMBL/GenBank/DDBJ databases">
        <title>Phreatobacter aquaticus sp. nov.</title>
        <authorList>
            <person name="Choi A."/>
        </authorList>
    </citation>
    <scope>NUCLEOTIDE SEQUENCE [LARGE SCALE GENOMIC DNA]</scope>
    <source>
        <strain evidence="5 6">KCTC 52518</strain>
    </source>
</reference>
<dbReference type="InterPro" id="IPR011991">
    <property type="entry name" value="ArsR-like_HTH"/>
</dbReference>
<evidence type="ECO:0000313" key="6">
    <source>
        <dbReference type="Proteomes" id="UP000298781"/>
    </source>
</evidence>